<dbReference type="HOGENOM" id="CLU_2831649_0_0_1"/>
<evidence type="ECO:0000313" key="3">
    <source>
        <dbReference type="Proteomes" id="UP000002668"/>
    </source>
</evidence>
<keyword evidence="1" id="KW-0472">Membrane</keyword>
<evidence type="ECO:0000256" key="1">
    <source>
        <dbReference type="SAM" id="Phobius"/>
    </source>
</evidence>
<reference evidence="3" key="1">
    <citation type="journal article" date="2011" name="Nat. Commun.">
        <title>Effector diversification within compartments of the Leptosphaeria maculans genome affected by Repeat-Induced Point mutations.</title>
        <authorList>
            <person name="Rouxel T."/>
            <person name="Grandaubert J."/>
            <person name="Hane J.K."/>
            <person name="Hoede C."/>
            <person name="van de Wouw A.P."/>
            <person name="Couloux A."/>
            <person name="Dominguez V."/>
            <person name="Anthouard V."/>
            <person name="Bally P."/>
            <person name="Bourras S."/>
            <person name="Cozijnsen A.J."/>
            <person name="Ciuffetti L.M."/>
            <person name="Degrave A."/>
            <person name="Dilmaghani A."/>
            <person name="Duret L."/>
            <person name="Fudal I."/>
            <person name="Goodwin S.B."/>
            <person name="Gout L."/>
            <person name="Glaser N."/>
            <person name="Linglin J."/>
            <person name="Kema G.H.J."/>
            <person name="Lapalu N."/>
            <person name="Lawrence C.B."/>
            <person name="May K."/>
            <person name="Meyer M."/>
            <person name="Ollivier B."/>
            <person name="Poulain J."/>
            <person name="Schoch C.L."/>
            <person name="Simon A."/>
            <person name="Spatafora J.W."/>
            <person name="Stachowiak A."/>
            <person name="Turgeon B.G."/>
            <person name="Tyler B.M."/>
            <person name="Vincent D."/>
            <person name="Weissenbach J."/>
            <person name="Amselem J."/>
            <person name="Quesneville H."/>
            <person name="Oliver R.P."/>
            <person name="Wincker P."/>
            <person name="Balesdent M.-H."/>
            <person name="Howlett B.J."/>
        </authorList>
    </citation>
    <scope>NUCLEOTIDE SEQUENCE [LARGE SCALE GENOMIC DNA]</scope>
    <source>
        <strain evidence="3">JN3 / isolate v23.1.3 / race Av1-4-5-6-7-8</strain>
    </source>
</reference>
<dbReference type="VEuPathDB" id="FungiDB:LEMA_uP076110.1"/>
<dbReference type="EMBL" id="FP929137">
    <property type="protein sequence ID" value="CBY00022.1"/>
    <property type="molecule type" value="Genomic_DNA"/>
</dbReference>
<proteinExistence type="predicted"/>
<gene>
    <name evidence="2" type="ORF">LEMA_uP076110.1</name>
</gene>
<sequence>MSLLNMPLPPLSPGVSISGLSGARVLGARLLLLALEGAIDMLVCLFLLLLLLGREPADVLEESERT</sequence>
<keyword evidence="3" id="KW-1185">Reference proteome</keyword>
<keyword evidence="1" id="KW-1133">Transmembrane helix</keyword>
<dbReference type="InParanoid" id="E5A8S7"/>
<organism evidence="3">
    <name type="scientific">Leptosphaeria maculans (strain JN3 / isolate v23.1.3 / race Av1-4-5-6-7-8)</name>
    <name type="common">Blackleg fungus</name>
    <name type="synonym">Phoma lingam</name>
    <dbReference type="NCBI Taxonomy" id="985895"/>
    <lineage>
        <taxon>Eukaryota</taxon>
        <taxon>Fungi</taxon>
        <taxon>Dikarya</taxon>
        <taxon>Ascomycota</taxon>
        <taxon>Pezizomycotina</taxon>
        <taxon>Dothideomycetes</taxon>
        <taxon>Pleosporomycetidae</taxon>
        <taxon>Pleosporales</taxon>
        <taxon>Pleosporineae</taxon>
        <taxon>Leptosphaeriaceae</taxon>
        <taxon>Plenodomus</taxon>
        <taxon>Plenodomus lingam/Leptosphaeria maculans species complex</taxon>
    </lineage>
</organism>
<keyword evidence="1" id="KW-0812">Transmembrane</keyword>
<dbReference type="AlphaFoldDB" id="E5A8S7"/>
<evidence type="ECO:0000313" key="2">
    <source>
        <dbReference type="EMBL" id="CBY00022.1"/>
    </source>
</evidence>
<dbReference type="Proteomes" id="UP000002668">
    <property type="component" value="Genome"/>
</dbReference>
<feature type="transmembrane region" description="Helical" evidence="1">
    <location>
        <begin position="30"/>
        <end position="52"/>
    </location>
</feature>
<name>E5A8S7_LEPMJ</name>
<protein>
    <submittedName>
        <fullName evidence="2">Predicted protein</fullName>
    </submittedName>
</protein>
<accession>E5A8S7</accession>